<feature type="region of interest" description="Disordered" evidence="1">
    <location>
        <begin position="1"/>
        <end position="55"/>
    </location>
</feature>
<feature type="compositionally biased region" description="Low complexity" evidence="1">
    <location>
        <begin position="25"/>
        <end position="39"/>
    </location>
</feature>
<name>A0A9P6THV3_9BASI</name>
<comment type="caution">
    <text evidence="2">The sequence shown here is derived from an EMBL/GenBank/DDBJ whole genome shotgun (WGS) entry which is preliminary data.</text>
</comment>
<evidence type="ECO:0000256" key="1">
    <source>
        <dbReference type="SAM" id="MobiDB-lite"/>
    </source>
</evidence>
<protein>
    <submittedName>
        <fullName evidence="2">Uncharacterized protein</fullName>
    </submittedName>
</protein>
<accession>A0A9P6THV3</accession>
<keyword evidence="3" id="KW-1185">Reference proteome</keyword>
<evidence type="ECO:0000313" key="3">
    <source>
        <dbReference type="Proteomes" id="UP000886653"/>
    </source>
</evidence>
<proteinExistence type="predicted"/>
<evidence type="ECO:0000313" key="2">
    <source>
        <dbReference type="EMBL" id="KAG0152484.1"/>
    </source>
</evidence>
<reference evidence="2" key="1">
    <citation type="submission" date="2013-11" db="EMBL/GenBank/DDBJ databases">
        <title>Genome sequence of the fusiform rust pathogen reveals effectors for host alternation and coevolution with pine.</title>
        <authorList>
            <consortium name="DOE Joint Genome Institute"/>
            <person name="Smith K."/>
            <person name="Pendleton A."/>
            <person name="Kubisiak T."/>
            <person name="Anderson C."/>
            <person name="Salamov A."/>
            <person name="Aerts A."/>
            <person name="Riley R."/>
            <person name="Clum A."/>
            <person name="Lindquist E."/>
            <person name="Ence D."/>
            <person name="Campbell M."/>
            <person name="Kronenberg Z."/>
            <person name="Feau N."/>
            <person name="Dhillon B."/>
            <person name="Hamelin R."/>
            <person name="Burleigh J."/>
            <person name="Smith J."/>
            <person name="Yandell M."/>
            <person name="Nelson C."/>
            <person name="Grigoriev I."/>
            <person name="Davis J."/>
        </authorList>
    </citation>
    <scope>NUCLEOTIDE SEQUENCE</scope>
    <source>
        <strain evidence="2">G11</strain>
    </source>
</reference>
<gene>
    <name evidence="2" type="ORF">CROQUDRAFT_712322</name>
</gene>
<dbReference type="Proteomes" id="UP000886653">
    <property type="component" value="Unassembled WGS sequence"/>
</dbReference>
<dbReference type="EMBL" id="MU167208">
    <property type="protein sequence ID" value="KAG0152484.1"/>
    <property type="molecule type" value="Genomic_DNA"/>
</dbReference>
<organism evidence="2 3">
    <name type="scientific">Cronartium quercuum f. sp. fusiforme G11</name>
    <dbReference type="NCBI Taxonomy" id="708437"/>
    <lineage>
        <taxon>Eukaryota</taxon>
        <taxon>Fungi</taxon>
        <taxon>Dikarya</taxon>
        <taxon>Basidiomycota</taxon>
        <taxon>Pucciniomycotina</taxon>
        <taxon>Pucciniomycetes</taxon>
        <taxon>Pucciniales</taxon>
        <taxon>Coleosporiaceae</taxon>
        <taxon>Cronartium</taxon>
    </lineage>
</organism>
<sequence>MELNQGLKKDSTPISSQNRRRERASTSTSLRSSSDSVTRPELKSGYANGSAQQCNMERKVQPKGTWCTRGSHACDESINNKNKIQSKPIDFSHSPFSPISGMGIARSLAPPNPSSSLKIIINISEAKVGKDSSHKTGFLEGNKTSQYLLAQMNPLSSDLRDLAACAISIDNFKFHIANGYKKTQDFQGFRGITDTVVGAEALGFIDDVVLITLASDTHWLRSKVTTLVYIQICCTDFHGAIFFYLLSGPLMLETGESGNLRTFPNGLES</sequence>
<dbReference type="AlphaFoldDB" id="A0A9P6THV3"/>